<evidence type="ECO:0000313" key="5">
    <source>
        <dbReference type="Proteomes" id="UP000321562"/>
    </source>
</evidence>
<comment type="similarity">
    <text evidence="2">Belongs to the NAD(P)-dependent epimerase/dehydratase family.</text>
</comment>
<feature type="domain" description="NAD-dependent epimerase/dehydratase" evidence="3">
    <location>
        <begin position="4"/>
        <end position="233"/>
    </location>
</feature>
<dbReference type="Pfam" id="PF01370">
    <property type="entry name" value="Epimerase"/>
    <property type="match status" value="1"/>
</dbReference>
<dbReference type="RefSeq" id="WP_147100390.1">
    <property type="nucleotide sequence ID" value="NZ_JBHUFH010000001.1"/>
</dbReference>
<evidence type="ECO:0000259" key="3">
    <source>
        <dbReference type="Pfam" id="PF01370"/>
    </source>
</evidence>
<organism evidence="4 5">
    <name type="scientific">Paracoccus aurantiacus</name>
    <dbReference type="NCBI Taxonomy" id="2599412"/>
    <lineage>
        <taxon>Bacteria</taxon>
        <taxon>Pseudomonadati</taxon>
        <taxon>Pseudomonadota</taxon>
        <taxon>Alphaproteobacteria</taxon>
        <taxon>Rhodobacterales</taxon>
        <taxon>Paracoccaceae</taxon>
        <taxon>Paracoccus</taxon>
    </lineage>
</organism>
<comment type="caution">
    <text evidence="4">The sequence shown here is derived from an EMBL/GenBank/DDBJ whole genome shotgun (WGS) entry which is preliminary data.</text>
</comment>
<dbReference type="AlphaFoldDB" id="A0A5C6RXN4"/>
<reference evidence="4 5" key="1">
    <citation type="submission" date="2019-08" db="EMBL/GenBank/DDBJ databases">
        <authorList>
            <person name="Ye J."/>
        </authorList>
    </citation>
    <scope>NUCLEOTIDE SEQUENCE [LARGE SCALE GENOMIC DNA]</scope>
    <source>
        <strain evidence="4 5">TK008</strain>
    </source>
</reference>
<gene>
    <name evidence="4" type="ORF">FQV27_15775</name>
</gene>
<comment type="pathway">
    <text evidence="1">Bacterial outer membrane biogenesis; LPS O-antigen biosynthesis.</text>
</comment>
<evidence type="ECO:0000256" key="2">
    <source>
        <dbReference type="ARBA" id="ARBA00007637"/>
    </source>
</evidence>
<proteinExistence type="inferred from homology"/>
<dbReference type="PANTHER" id="PTHR43000">
    <property type="entry name" value="DTDP-D-GLUCOSE 4,6-DEHYDRATASE-RELATED"/>
    <property type="match status" value="1"/>
</dbReference>
<dbReference type="Gene3D" id="3.40.50.720">
    <property type="entry name" value="NAD(P)-binding Rossmann-like Domain"/>
    <property type="match status" value="1"/>
</dbReference>
<evidence type="ECO:0000256" key="1">
    <source>
        <dbReference type="ARBA" id="ARBA00005125"/>
    </source>
</evidence>
<dbReference type="Proteomes" id="UP000321562">
    <property type="component" value="Unassembled WGS sequence"/>
</dbReference>
<evidence type="ECO:0000313" key="4">
    <source>
        <dbReference type="EMBL" id="TXB66370.1"/>
    </source>
</evidence>
<keyword evidence="5" id="KW-1185">Reference proteome</keyword>
<dbReference type="SUPFAM" id="SSF51735">
    <property type="entry name" value="NAD(P)-binding Rossmann-fold domains"/>
    <property type="match status" value="1"/>
</dbReference>
<sequence>MVRVLITGGTGFIGAHLVRDCLKRGDDVSVLTRPGSDLWRLEDVLPQIRLHTVDVLDPRAVKKVLDAENPQRVFLIAAATRFRRKSGLGEVDQALRANVDPLRIMLDAISDLPDPPAAVVRTGTLAEISTDTAVEDAPANIYGLSLLMGTHLQRIWREWTGIPAVTARLCLTYGAGQSEDFFIPEAIAKALNGRFEAPRQPGARRDLLHVDDVVAALQLIADHAGELPATINLSTGDPQRLGDVGDIIATLTGQSETALSQVVSADQGADDIVSCPPSAELASLGWMPRVTLREGIAQVIDWQRERDATSRRRHLA</sequence>
<dbReference type="EMBL" id="VOPL01000008">
    <property type="protein sequence ID" value="TXB66370.1"/>
    <property type="molecule type" value="Genomic_DNA"/>
</dbReference>
<dbReference type="InterPro" id="IPR001509">
    <property type="entry name" value="Epimerase_deHydtase"/>
</dbReference>
<dbReference type="OrthoDB" id="9779041at2"/>
<name>A0A5C6RXN4_9RHOB</name>
<accession>A0A5C6RXN4</accession>
<dbReference type="InterPro" id="IPR036291">
    <property type="entry name" value="NAD(P)-bd_dom_sf"/>
</dbReference>
<protein>
    <submittedName>
        <fullName evidence="4">NAD(P)-dependent oxidoreductase</fullName>
    </submittedName>
</protein>